<dbReference type="RefSeq" id="WP_160752907.1">
    <property type="nucleotide sequence ID" value="NZ_WTYA01000004.1"/>
</dbReference>
<keyword evidence="2" id="KW-1185">Reference proteome</keyword>
<keyword evidence="1" id="KW-0132">Cell division</keyword>
<dbReference type="InterPro" id="IPR036192">
    <property type="entry name" value="Cell_div_ZapA-like_sf"/>
</dbReference>
<dbReference type="Proteomes" id="UP000439780">
    <property type="component" value="Unassembled WGS sequence"/>
</dbReference>
<name>A0A845ANR5_9SPHN</name>
<dbReference type="GO" id="GO:0051301">
    <property type="term" value="P:cell division"/>
    <property type="evidence" value="ECO:0007669"/>
    <property type="project" value="UniProtKB-KW"/>
</dbReference>
<dbReference type="Gene3D" id="3.30.160.880">
    <property type="entry name" value="Cell division protein ZapA protomer, N-terminal domain"/>
    <property type="match status" value="1"/>
</dbReference>
<dbReference type="OrthoDB" id="9797575at2"/>
<evidence type="ECO:0000313" key="2">
    <source>
        <dbReference type="Proteomes" id="UP000439780"/>
    </source>
</evidence>
<organism evidence="1 2">
    <name type="scientific">Qipengyuania algicida</name>
    <dbReference type="NCBI Taxonomy" id="1836209"/>
    <lineage>
        <taxon>Bacteria</taxon>
        <taxon>Pseudomonadati</taxon>
        <taxon>Pseudomonadota</taxon>
        <taxon>Alphaproteobacteria</taxon>
        <taxon>Sphingomonadales</taxon>
        <taxon>Erythrobacteraceae</taxon>
        <taxon>Qipengyuania</taxon>
    </lineage>
</organism>
<reference evidence="1 2" key="1">
    <citation type="submission" date="2019-12" db="EMBL/GenBank/DDBJ databases">
        <title>Genomic-based taxomic classification of the family Erythrobacteraceae.</title>
        <authorList>
            <person name="Xu L."/>
        </authorList>
    </citation>
    <scope>NUCLEOTIDE SEQUENCE [LARGE SCALE GENOMIC DNA]</scope>
    <source>
        <strain evidence="1 2">KEMB 9005-328</strain>
    </source>
</reference>
<dbReference type="InterPro" id="IPR007838">
    <property type="entry name" value="Cell_div_ZapA-like"/>
</dbReference>
<gene>
    <name evidence="1" type="primary">zapA</name>
    <name evidence="1" type="ORF">GRI58_07260</name>
</gene>
<proteinExistence type="predicted"/>
<dbReference type="InterPro" id="IPR042233">
    <property type="entry name" value="Cell_div_ZapA_N"/>
</dbReference>
<comment type="caution">
    <text evidence="1">The sequence shown here is derived from an EMBL/GenBank/DDBJ whole genome shotgun (WGS) entry which is preliminary data.</text>
</comment>
<evidence type="ECO:0000313" key="1">
    <source>
        <dbReference type="EMBL" id="MXP28618.1"/>
    </source>
</evidence>
<dbReference type="Pfam" id="PF05164">
    <property type="entry name" value="ZapA"/>
    <property type="match status" value="1"/>
</dbReference>
<keyword evidence="1" id="KW-0131">Cell cycle</keyword>
<accession>A0A845ANR5</accession>
<sequence>MSEITLVVGGRNFPISCEDGQEDHVRKLAEIVDRKLRQIGGNLASGDAKNMLFAALFLADELEEARKAGKGATIGDEASTTLEEIAETLERTATLLEERATSS</sequence>
<protein>
    <submittedName>
        <fullName evidence="1">Cell division protein ZapA</fullName>
    </submittedName>
</protein>
<dbReference type="SUPFAM" id="SSF102829">
    <property type="entry name" value="Cell division protein ZapA-like"/>
    <property type="match status" value="1"/>
</dbReference>
<dbReference type="EMBL" id="WTYA01000004">
    <property type="protein sequence ID" value="MXP28618.1"/>
    <property type="molecule type" value="Genomic_DNA"/>
</dbReference>
<dbReference type="AlphaFoldDB" id="A0A845ANR5"/>